<gene>
    <name evidence="2" type="ORF">ALO63_03198</name>
</gene>
<sequence length="73" mass="8185">MKFEAAVEFIGHAIALIKERTARRPALPVYAAVLNQILYLKAVFESVEKDKTRLHKISIGALAAKEFEEKIMG</sequence>
<dbReference type="EMBL" id="LJQU01000421">
    <property type="protein sequence ID" value="KPX89797.1"/>
    <property type="molecule type" value="Genomic_DNA"/>
</dbReference>
<dbReference type="AlphaFoldDB" id="A0A0P9ZEN7"/>
<evidence type="ECO:0000259" key="1">
    <source>
        <dbReference type="Pfam" id="PF18660"/>
    </source>
</evidence>
<evidence type="ECO:0000313" key="3">
    <source>
        <dbReference type="Proteomes" id="UP000050420"/>
    </source>
</evidence>
<comment type="caution">
    <text evidence="2">The sequence shown here is derived from an EMBL/GenBank/DDBJ whole genome shotgun (WGS) entry which is preliminary data.</text>
</comment>
<feature type="domain" description="Tsi6" evidence="1">
    <location>
        <begin position="6"/>
        <end position="70"/>
    </location>
</feature>
<dbReference type="PATRIC" id="fig|34065.5.peg.4572"/>
<accession>A0A0P9ZEN7</accession>
<dbReference type="Pfam" id="PF18660">
    <property type="entry name" value="Tsi6"/>
    <property type="match status" value="1"/>
</dbReference>
<reference evidence="2 3" key="1">
    <citation type="submission" date="2015-09" db="EMBL/GenBank/DDBJ databases">
        <title>Genome announcement of multiple Pseudomonas syringae strains.</title>
        <authorList>
            <person name="Thakur S."/>
            <person name="Wang P.W."/>
            <person name="Gong Y."/>
            <person name="Weir B.S."/>
            <person name="Guttman D.S."/>
        </authorList>
    </citation>
    <scope>NUCLEOTIDE SEQUENCE [LARGE SCALE GENOMIC DNA]</scope>
    <source>
        <strain evidence="2 3">ICMP4331</strain>
    </source>
</reference>
<name>A0A0P9ZEN7_PSEA0</name>
<protein>
    <recommendedName>
        <fullName evidence="1">Tsi6 domain-containing protein</fullName>
    </recommendedName>
</protein>
<proteinExistence type="predicted"/>
<evidence type="ECO:0000313" key="2">
    <source>
        <dbReference type="EMBL" id="KPX89797.1"/>
    </source>
</evidence>
<dbReference type="Proteomes" id="UP000050420">
    <property type="component" value="Unassembled WGS sequence"/>
</dbReference>
<dbReference type="InterPro" id="IPR040818">
    <property type="entry name" value="Tsi6"/>
</dbReference>
<organism evidence="2 3">
    <name type="scientific">Pseudomonas amygdali pv. mori</name>
    <dbReference type="NCBI Taxonomy" id="34065"/>
    <lineage>
        <taxon>Bacteria</taxon>
        <taxon>Pseudomonadati</taxon>
        <taxon>Pseudomonadota</taxon>
        <taxon>Gammaproteobacteria</taxon>
        <taxon>Pseudomonadales</taxon>
        <taxon>Pseudomonadaceae</taxon>
        <taxon>Pseudomonas</taxon>
        <taxon>Pseudomonas amygdali</taxon>
    </lineage>
</organism>